<sequence length="1191" mass="134367">MLKQSNRPRAPSAATLRILYQLAYISSGTALGVGALCAEERRRRTQVVQKIADNAKRLRQHPRYKHNAALAVAGGEDGFQCEMLAHRRGGARSQEGASLGPELPSVIDNAYAYTSERVERVPRSKRRYTKASEDSLEAAIVVAEQQSDTTRTVPQPMALDEVDTMSDYETPLEFKNKHHVPLKRPATGRALPRHQSIAELRPTLDASRGTTIHADSLDQSRQSRMALVQTHDYRRKSLWSKFKSWRYWARSEDPGFWKTLSAADKLSIKQNLSNDVDQLFLLSKEHHSKEPEASLEQVEEVVQALLHLARGLGHLKIATTLLLWKIAVARVSDADLRLLNNTYTVFKSRGKTWEIGVRKDDGWLRTFRPLHGRLPAPSASANREHDVFKAGPHGLMLTAMTKDSILRWAPSTSQICTAVVECCRSLASMGYLGSAIYMMTALPLRDWAIDSINQLAQEFFRAATQSTQLDLCDLLLKWTGGSMLDDHIFNADINAYIDACGTTKAYGLLSTLFNDPSRQDSAKVGLLAKSTVLSTTSFLHLCHAFSDGPTRSKVYYDTCYKQLSEDQRRELRLRAADNAAARLMSLWTTKHNFKLTEREYLSAIHCVDETTARSLRLTMIRICLAAGEKSYAQEVFAGLSTLDHDVDSYLATMLACAHASDWSAVKALLELVGKSAQTEVHMHTIKQILELYAHEHPSDSVLNLGRRILEATGLAPNSVVSTLILQRAVAEERHDVFTKWFDVCKTHQWKVDIDTRLASTLLHKHAVTKRPDHSMTMGTAYTMSKLAPALYAGHMKDVVKEAISYDIRRYRHHRVEWQLKNAQERLQHLLHSPHHIAHPGTIWNKELTLYDNSKEQLEAALHEDDSTLDSYKLESVSVSSVDVPARLSRVHSDMLLALSSQRYKDVMALYQAGSDSNGHPRSTMALEIALEASLRMHEGDDEAARHILADAQSAGMNTASAIGPLLMHRVQQRSRILQDDVSEIMKAVMDYYRLRARSGRPASHLLAVATADKMIADGLPKEGVAVLKTVFRSEWTKRKALDVVALTVWIKAYVYSRDVTSICDLVQHILATQMRIDQTLIWTLKMAEHYPSILTKTPVRSFTKHEKERLRHCRRSCLQRKTEQKAKTSRYLPKLAFSMVELWHHQNGTTSPIRRKRQVVHKRREVIGRQSQQARPLLDCVESHGLPRAEV</sequence>
<dbReference type="InterPro" id="IPR011990">
    <property type="entry name" value="TPR-like_helical_dom_sf"/>
</dbReference>
<reference evidence="1 2" key="1">
    <citation type="journal article" date="2016" name="Sci. Rep.">
        <title>Peltaster fructicola genome reveals evolution from an invasive phytopathogen to an ectophytic parasite.</title>
        <authorList>
            <person name="Xu C."/>
            <person name="Chen H."/>
            <person name="Gleason M.L."/>
            <person name="Xu J.R."/>
            <person name="Liu H."/>
            <person name="Zhang R."/>
            <person name="Sun G."/>
        </authorList>
    </citation>
    <scope>NUCLEOTIDE SEQUENCE [LARGE SCALE GENOMIC DNA]</scope>
    <source>
        <strain evidence="1 2">LNHT1506</strain>
    </source>
</reference>
<dbReference type="EMBL" id="CP051142">
    <property type="protein sequence ID" value="QIX00343.1"/>
    <property type="molecule type" value="Genomic_DNA"/>
</dbReference>
<dbReference type="OrthoDB" id="185373at2759"/>
<dbReference type="Proteomes" id="UP000503462">
    <property type="component" value="Chromosome 4"/>
</dbReference>
<organism evidence="1 2">
    <name type="scientific">Peltaster fructicola</name>
    <dbReference type="NCBI Taxonomy" id="286661"/>
    <lineage>
        <taxon>Eukaryota</taxon>
        <taxon>Fungi</taxon>
        <taxon>Dikarya</taxon>
        <taxon>Ascomycota</taxon>
        <taxon>Pezizomycotina</taxon>
        <taxon>Dothideomycetes</taxon>
        <taxon>Dothideomycetes incertae sedis</taxon>
        <taxon>Peltaster</taxon>
    </lineage>
</organism>
<dbReference type="Gene3D" id="1.25.40.10">
    <property type="entry name" value="Tetratricopeptide repeat domain"/>
    <property type="match status" value="1"/>
</dbReference>
<gene>
    <name evidence="1" type="ORF">AMS68_005860</name>
</gene>
<proteinExistence type="predicted"/>
<keyword evidence="2" id="KW-1185">Reference proteome</keyword>
<protein>
    <submittedName>
        <fullName evidence="1">Uncharacterized protein</fullName>
    </submittedName>
</protein>
<accession>A0A6H0Y004</accession>
<evidence type="ECO:0000313" key="1">
    <source>
        <dbReference type="EMBL" id="QIX00343.1"/>
    </source>
</evidence>
<name>A0A6H0Y004_9PEZI</name>
<evidence type="ECO:0000313" key="2">
    <source>
        <dbReference type="Proteomes" id="UP000503462"/>
    </source>
</evidence>
<dbReference type="AlphaFoldDB" id="A0A6H0Y004"/>